<evidence type="ECO:0000259" key="1">
    <source>
        <dbReference type="Pfam" id="PF13349"/>
    </source>
</evidence>
<comment type="caution">
    <text evidence="2">The sequence shown here is derived from an EMBL/GenBank/DDBJ whole genome shotgun (WGS) entry which is preliminary data.</text>
</comment>
<dbReference type="Proteomes" id="UP000239494">
    <property type="component" value="Unassembled WGS sequence"/>
</dbReference>
<reference evidence="2 3" key="1">
    <citation type="submission" date="2018-03" db="EMBL/GenBank/DDBJ databases">
        <title>Genomic Encyclopedia of Archaeal and Bacterial Type Strains, Phase II (KMG-II): from individual species to whole genera.</title>
        <authorList>
            <person name="Goeker M."/>
        </authorList>
    </citation>
    <scope>NUCLEOTIDE SEQUENCE [LARGE SCALE GENOMIC DNA]</scope>
    <source>
        <strain evidence="2 3">DSM 44720</strain>
    </source>
</reference>
<evidence type="ECO:0000313" key="2">
    <source>
        <dbReference type="EMBL" id="PRY32599.1"/>
    </source>
</evidence>
<name>A0A2T0SGQ8_9PSEU</name>
<accession>A0A2T0SGQ8</accession>
<gene>
    <name evidence="2" type="ORF">CLV43_12018</name>
</gene>
<proteinExistence type="predicted"/>
<dbReference type="InterPro" id="IPR025164">
    <property type="entry name" value="Toastrack_DUF4097"/>
</dbReference>
<dbReference type="Pfam" id="PF13349">
    <property type="entry name" value="DUF4097"/>
    <property type="match status" value="1"/>
</dbReference>
<keyword evidence="3" id="KW-1185">Reference proteome</keyword>
<sequence>MTGELKGAVVGKRIALLAVAAVATTLSLSACGVRLTQESSSDDYTVNDQITTVQIDNDGGDVKIRSVEGASATTIKRTLKYSKTASKPSGPTHQVSGGALVLNGCGNGCEAYYDVAVPSKETTVKGDLGSGDFEAQDVATVDVTVGSGKATVRGIAGTVRLDNNSGDVNGTNIGGAFTGKIGSGNVVLSDVRGEVQVVNASGDVRAEKVDGNISAEASSGNVVVELAKPHNVKADSSSGDVTVTVPNAAYRVSVDSGSGDKKIDVKNDPAGQFELTLSAGSGDLTLKAV</sequence>
<dbReference type="EMBL" id="PVTF01000020">
    <property type="protein sequence ID" value="PRY32599.1"/>
    <property type="molecule type" value="Genomic_DNA"/>
</dbReference>
<organism evidence="2 3">
    <name type="scientific">Umezawaea tangerina</name>
    <dbReference type="NCBI Taxonomy" id="84725"/>
    <lineage>
        <taxon>Bacteria</taxon>
        <taxon>Bacillati</taxon>
        <taxon>Actinomycetota</taxon>
        <taxon>Actinomycetes</taxon>
        <taxon>Pseudonocardiales</taxon>
        <taxon>Pseudonocardiaceae</taxon>
        <taxon>Umezawaea</taxon>
    </lineage>
</organism>
<dbReference type="PROSITE" id="PS51257">
    <property type="entry name" value="PROKAR_LIPOPROTEIN"/>
    <property type="match status" value="1"/>
</dbReference>
<evidence type="ECO:0000313" key="3">
    <source>
        <dbReference type="Proteomes" id="UP000239494"/>
    </source>
</evidence>
<feature type="domain" description="DUF4097" evidence="1">
    <location>
        <begin position="52"/>
        <end position="269"/>
    </location>
</feature>
<dbReference type="OrthoDB" id="4331847at2"/>
<dbReference type="AlphaFoldDB" id="A0A2T0SGQ8"/>
<protein>
    <submittedName>
        <fullName evidence="2">Putative adhesin</fullName>
    </submittedName>
</protein>